<keyword evidence="2" id="KW-0547">Nucleotide-binding</keyword>
<dbReference type="GO" id="GO:0005524">
    <property type="term" value="F:ATP binding"/>
    <property type="evidence" value="ECO:0007669"/>
    <property type="project" value="UniProtKB-KW"/>
</dbReference>
<keyword evidence="4" id="KW-0808">Transferase</keyword>
<dbReference type="InterPro" id="IPR031314">
    <property type="entry name" value="DNK_dom"/>
</dbReference>
<proteinExistence type="predicted"/>
<evidence type="ECO:0000256" key="1">
    <source>
        <dbReference type="PIRSR" id="PIRSR000705-1"/>
    </source>
</evidence>
<reference evidence="5" key="1">
    <citation type="journal article" date="2019" name="Int. J. Syst. Evol. Microbiol.">
        <title>The Global Catalogue of Microorganisms (GCM) 10K type strain sequencing project: providing services to taxonomists for standard genome sequencing and annotation.</title>
        <authorList>
            <consortium name="The Broad Institute Genomics Platform"/>
            <consortium name="The Broad Institute Genome Sequencing Center for Infectious Disease"/>
            <person name="Wu L."/>
            <person name="Ma J."/>
        </authorList>
    </citation>
    <scope>NUCLEOTIDE SEQUENCE [LARGE SCALE GENOMIC DNA]</scope>
    <source>
        <strain evidence="5">JCM 19134</strain>
    </source>
</reference>
<feature type="active site" description="Proton acceptor" evidence="1">
    <location>
        <position position="98"/>
    </location>
</feature>
<protein>
    <submittedName>
        <fullName evidence="4">Deoxynucleoside kinase</fullName>
    </submittedName>
</protein>
<dbReference type="PIRSF" id="PIRSF000705">
    <property type="entry name" value="DNK"/>
    <property type="match status" value="1"/>
</dbReference>
<keyword evidence="4" id="KW-0418">Kinase</keyword>
<name>A0AAV3U8P3_9ALTE</name>
<dbReference type="InterPro" id="IPR002624">
    <property type="entry name" value="DCK/DGK"/>
</dbReference>
<dbReference type="PANTHER" id="PTHR10513:SF46">
    <property type="entry name" value="DEOXYGUANOSINE KINASE"/>
    <property type="match status" value="1"/>
</dbReference>
<dbReference type="GO" id="GO:0005737">
    <property type="term" value="C:cytoplasm"/>
    <property type="evidence" value="ECO:0007669"/>
    <property type="project" value="TreeGrafter"/>
</dbReference>
<dbReference type="GO" id="GO:0019136">
    <property type="term" value="F:deoxynucleoside kinase activity"/>
    <property type="evidence" value="ECO:0007669"/>
    <property type="project" value="InterPro"/>
</dbReference>
<dbReference type="CDD" id="cd01673">
    <property type="entry name" value="dNK"/>
    <property type="match status" value="1"/>
</dbReference>
<dbReference type="EMBL" id="BAABLX010000076">
    <property type="protein sequence ID" value="GAA4958357.1"/>
    <property type="molecule type" value="Genomic_DNA"/>
</dbReference>
<accession>A0AAV3U8P3</accession>
<evidence type="ECO:0000313" key="4">
    <source>
        <dbReference type="EMBL" id="GAA4958357.1"/>
    </source>
</evidence>
<dbReference type="SUPFAM" id="SSF52540">
    <property type="entry name" value="P-loop containing nucleoside triphosphate hydrolases"/>
    <property type="match status" value="1"/>
</dbReference>
<dbReference type="Pfam" id="PF01712">
    <property type="entry name" value="dNK"/>
    <property type="match status" value="1"/>
</dbReference>
<gene>
    <name evidence="4" type="ORF">GCM10025791_43730</name>
</gene>
<sequence>MDYGFNLTWDFRGLELPKYIAVEGPIGVGKTTLAKHLAATFNYQALLEQADQNPFLENFYTQPGQSALPTQLFFLFQRVQQLQNLHRDELFESTFVADFLLAKDRLFAELTLDRDEYQLYDQVAQKVNTNTAVPDLVLYLQAPTDSLIERVNKRGVEFERGINPDYLDRLNDAYTRFFLHYDEAPLLIVNAKDLDLANNERDFKALVEYLLTIKKGRHFYNPSPLL</sequence>
<dbReference type="AlphaFoldDB" id="A0AAV3U8P3"/>
<dbReference type="InterPro" id="IPR050566">
    <property type="entry name" value="Deoxyribonucleoside_kinase"/>
</dbReference>
<evidence type="ECO:0000256" key="2">
    <source>
        <dbReference type="PIRSR" id="PIRSR000705-3"/>
    </source>
</evidence>
<organism evidence="4 5">
    <name type="scientific">Halioxenophilus aromaticivorans</name>
    <dbReference type="NCBI Taxonomy" id="1306992"/>
    <lineage>
        <taxon>Bacteria</taxon>
        <taxon>Pseudomonadati</taxon>
        <taxon>Pseudomonadota</taxon>
        <taxon>Gammaproteobacteria</taxon>
        <taxon>Alteromonadales</taxon>
        <taxon>Alteromonadaceae</taxon>
        <taxon>Halioxenophilus</taxon>
    </lineage>
</organism>
<keyword evidence="2" id="KW-0067">ATP-binding</keyword>
<dbReference type="Proteomes" id="UP001409585">
    <property type="component" value="Unassembled WGS sequence"/>
</dbReference>
<dbReference type="Gene3D" id="3.40.50.300">
    <property type="entry name" value="P-loop containing nucleotide triphosphate hydrolases"/>
    <property type="match status" value="1"/>
</dbReference>
<feature type="binding site" evidence="2">
    <location>
        <begin position="150"/>
        <end position="154"/>
    </location>
    <ligand>
        <name>ATP</name>
        <dbReference type="ChEBI" id="CHEBI:30616"/>
    </ligand>
</feature>
<dbReference type="PANTHER" id="PTHR10513">
    <property type="entry name" value="DEOXYNUCLEOSIDE KINASE"/>
    <property type="match status" value="1"/>
</dbReference>
<dbReference type="InterPro" id="IPR027417">
    <property type="entry name" value="P-loop_NTPase"/>
</dbReference>
<feature type="binding site" evidence="2">
    <location>
        <begin position="24"/>
        <end position="32"/>
    </location>
    <ligand>
        <name>ATP</name>
        <dbReference type="ChEBI" id="CHEBI:30616"/>
    </ligand>
</feature>
<comment type="caution">
    <text evidence="4">The sequence shown here is derived from an EMBL/GenBank/DDBJ whole genome shotgun (WGS) entry which is preliminary data.</text>
</comment>
<dbReference type="RefSeq" id="WP_345427327.1">
    <property type="nucleotide sequence ID" value="NZ_AP031496.1"/>
</dbReference>
<feature type="domain" description="Deoxynucleoside kinase" evidence="3">
    <location>
        <begin position="20"/>
        <end position="208"/>
    </location>
</feature>
<evidence type="ECO:0000313" key="5">
    <source>
        <dbReference type="Proteomes" id="UP001409585"/>
    </source>
</evidence>
<evidence type="ECO:0000259" key="3">
    <source>
        <dbReference type="Pfam" id="PF01712"/>
    </source>
</evidence>
<keyword evidence="5" id="KW-1185">Reference proteome</keyword>